<organism evidence="2 3">
    <name type="scientific">Plebeiibacterium marinum</name>
    <dbReference type="NCBI Taxonomy" id="2992111"/>
    <lineage>
        <taxon>Bacteria</taxon>
        <taxon>Pseudomonadati</taxon>
        <taxon>Bacteroidota</taxon>
        <taxon>Bacteroidia</taxon>
        <taxon>Marinilabiliales</taxon>
        <taxon>Marinilabiliaceae</taxon>
        <taxon>Plebeiibacterium</taxon>
    </lineage>
</organism>
<dbReference type="EMBL" id="JAPDPI010000004">
    <property type="protein sequence ID" value="MCW3804661.1"/>
    <property type="molecule type" value="Genomic_DNA"/>
</dbReference>
<reference evidence="2" key="1">
    <citation type="submission" date="2022-10" db="EMBL/GenBank/DDBJ databases">
        <authorList>
            <person name="Yu W.X."/>
        </authorList>
    </citation>
    <scope>NUCLEOTIDE SEQUENCE</scope>
    <source>
        <strain evidence="2">D04</strain>
    </source>
</reference>
<protein>
    <submittedName>
        <fullName evidence="2">Uncharacterized protein</fullName>
    </submittedName>
</protein>
<evidence type="ECO:0000313" key="3">
    <source>
        <dbReference type="Proteomes" id="UP001207408"/>
    </source>
</evidence>
<dbReference type="Proteomes" id="UP001207408">
    <property type="component" value="Unassembled WGS sequence"/>
</dbReference>
<proteinExistence type="predicted"/>
<feature type="chain" id="PRO_5042285528" evidence="1">
    <location>
        <begin position="21"/>
        <end position="286"/>
    </location>
</feature>
<feature type="signal peptide" evidence="1">
    <location>
        <begin position="1"/>
        <end position="20"/>
    </location>
</feature>
<dbReference type="RefSeq" id="WP_301197880.1">
    <property type="nucleotide sequence ID" value="NZ_JAPDPI010000004.1"/>
</dbReference>
<evidence type="ECO:0000313" key="2">
    <source>
        <dbReference type="EMBL" id="MCW3804661.1"/>
    </source>
</evidence>
<comment type="caution">
    <text evidence="2">The sequence shown here is derived from an EMBL/GenBank/DDBJ whole genome shotgun (WGS) entry which is preliminary data.</text>
</comment>
<gene>
    <name evidence="2" type="ORF">OM074_03425</name>
</gene>
<evidence type="ECO:0000256" key="1">
    <source>
        <dbReference type="SAM" id="SignalP"/>
    </source>
</evidence>
<accession>A0AAE3MBZ8</accession>
<keyword evidence="3" id="KW-1185">Reference proteome</keyword>
<dbReference type="AlphaFoldDB" id="A0AAE3MBZ8"/>
<sequence>MKNCIYIAIALLWMSMNAQAKNNAEPKLVYEKSAACQLFQVNDEKGLPVYYYMDINEYPSDIKECYPMNVRIYWDAWGNFLKLGFKDKTGLAKIDSEIFNDRDYLRLHELLNDQNSELGFYKLDKLSPHESEEAYYNVDAFSGATVVSTGYDCVRGAVKTCYVLWHIVNGEIKDIVRETTIRNWDSGNLGLQGSMTLEQVRDLYKKNPESVFQMLQSNVPVTTLNNIIQLVKTERLINKQLDKVLSSQLLAEGNEIIQLLVYNYLLQAGYRDKLVRGYVPSKSYLK</sequence>
<keyword evidence="1" id="KW-0732">Signal</keyword>
<name>A0AAE3MBZ8_9BACT</name>